<evidence type="ECO:0000313" key="1">
    <source>
        <dbReference type="EMBL" id="PLW77686.1"/>
    </source>
</evidence>
<dbReference type="Proteomes" id="UP000234881">
    <property type="component" value="Unassembled WGS sequence"/>
</dbReference>
<gene>
    <name evidence="1" type="ORF">C0081_10380</name>
</gene>
<dbReference type="AlphaFoldDB" id="A0A2N5XT43"/>
<proteinExistence type="predicted"/>
<organism evidence="1 2">
    <name type="scientific">Cohaesibacter celericrescens</name>
    <dbReference type="NCBI Taxonomy" id="2067669"/>
    <lineage>
        <taxon>Bacteria</taxon>
        <taxon>Pseudomonadati</taxon>
        <taxon>Pseudomonadota</taxon>
        <taxon>Alphaproteobacteria</taxon>
        <taxon>Hyphomicrobiales</taxon>
        <taxon>Cohaesibacteraceae</taxon>
    </lineage>
</organism>
<sequence>MRSCKFFYSAAMSEIGLLGYIYFLSIDPIDNGAKTSKEQKRVKKDVQRQKLTCRFVSFISRHFKNQFALALQPMTDPPTCHISKTPYIDIATDFPVTVRQWSLPNHDCVEVGV</sequence>
<name>A0A2N5XT43_9HYPH</name>
<dbReference type="RefSeq" id="WP_101533702.1">
    <property type="nucleotide sequence ID" value="NZ_PKUQ01000016.1"/>
</dbReference>
<keyword evidence="2" id="KW-1185">Reference proteome</keyword>
<dbReference type="EMBL" id="PKUQ01000016">
    <property type="protein sequence ID" value="PLW77686.1"/>
    <property type="molecule type" value="Genomic_DNA"/>
</dbReference>
<accession>A0A2N5XT43</accession>
<reference evidence="1 2" key="1">
    <citation type="submission" date="2018-01" db="EMBL/GenBank/DDBJ databases">
        <title>The draft genome sequence of Cohaesibacter sp. H1304.</title>
        <authorList>
            <person name="Wang N.-N."/>
            <person name="Du Z.-J."/>
        </authorList>
    </citation>
    <scope>NUCLEOTIDE SEQUENCE [LARGE SCALE GENOMIC DNA]</scope>
    <source>
        <strain evidence="1 2">H1304</strain>
    </source>
</reference>
<protein>
    <submittedName>
        <fullName evidence="1">Uncharacterized protein</fullName>
    </submittedName>
</protein>
<comment type="caution">
    <text evidence="1">The sequence shown here is derived from an EMBL/GenBank/DDBJ whole genome shotgun (WGS) entry which is preliminary data.</text>
</comment>
<evidence type="ECO:0000313" key="2">
    <source>
        <dbReference type="Proteomes" id="UP000234881"/>
    </source>
</evidence>